<accession>A0A5B8QTR7</accession>
<protein>
    <submittedName>
        <fullName evidence="1">Uncharacterized protein</fullName>
    </submittedName>
</protein>
<dbReference type="KEGG" id="sdeo:D0436_04640"/>
<evidence type="ECO:0000313" key="2">
    <source>
        <dbReference type="Proteomes" id="UP000321124"/>
    </source>
</evidence>
<dbReference type="RefSeq" id="WP_208661624.1">
    <property type="nucleotide sequence ID" value="NZ_CP031775.2"/>
</dbReference>
<dbReference type="Proteomes" id="UP000321124">
    <property type="component" value="Chromosome"/>
</dbReference>
<sequence length="924" mass="107431">MPTDEYEFEHIFNFEKNSTLIDLYVCCCDFVTYGVLHGKYNSLTKEIIEVLGKRLVNSIFYKFLDIYGPKHNWNANKFDINLLDNYSKGNYEHCYLEVKSTNEELDFSHIEIAAKSACRVKETPIKNYKDKLIALLKDFLLKKDGYHDSKNEIFRIQNKYRDLSFFKKLILFIDMSEVRTDSNITSALKKTLYLISEINSPFRSEFIHKDLKSDFLIRMNESGYKETNLIWKVYQGDICIDDNSLTSICHERKLSYHCKYLMSSGNTSKGLEALSNLALQKDELISYEASNDLLLYYNSVGDDFSAIDLYNRLILKNRNSVYILVNEKALHSAERIIRSELKLEAIITLSLYSRFVDSSLSSKLRAAFNSLMRINECIDPLRINDDNKWSDEQNIYFLRYICTPKIMKFFKHFRNPTDIDKCRISICNYLMTVDKNKDLIGNELKDITKKLVLRDATLQVAQSKVDADISSLKSGENEAHTSLYHKYMTLVRANYDDFEKAMSLYEVIEILKNNSLDLAYVERNSSQDEISQIFIKLVRTVLEEFSFGEKGLNANISTRIRHGHLPNTVRRSLLDENLITSISEQSKIVKTNEFWLEKLAEKNNIDNINRIFNNFTFLINDLIYTINEQVLQVSTLDESLANLSKQEKPLFLYNPTDIQIILLQKRINFSSTYNEFINVIEAWLWNITQDNLHNIREYISSHLSDQIISDFISEVSKVVDDKEKLYDFTNAANRAKTSFRKDINTIISWFKKKEFNASSSFDFEIAVQIASQALLLDIELENGSYLKIKGDKLSCFVDILYILYENSISKSGLPKKQLEISHSVELKDNILTISYKNKCNEYESVQEMNSNIQEYIDSYGDESKMMLLLHSEGGTGFAKIWKVITKDLGCKHKINFGFTDNYFFEVLISIHIKKGYIVNENSIS</sequence>
<dbReference type="AlphaFoldDB" id="A0A5B8QTR7"/>
<proteinExistence type="predicted"/>
<reference evidence="1 2" key="1">
    <citation type="journal article" date="2019" name="Ecotoxicol. Environ. Saf.">
        <title>Microbial characterization of heavy metal resistant bacterial strains isolated from an electroplating wastewater treatment plant.</title>
        <authorList>
            <person name="Cai X."/>
            <person name="Zheng X."/>
            <person name="Zhang D."/>
            <person name="Iqbal W."/>
            <person name="Liu C."/>
            <person name="Yang B."/>
            <person name="Zhao X."/>
            <person name="Lu X."/>
            <person name="Mao Y."/>
        </authorList>
    </citation>
    <scope>NUCLEOTIDE SEQUENCE [LARGE SCALE GENOMIC DNA]</scope>
    <source>
        <strain evidence="1 2">Ni1-3</strain>
    </source>
</reference>
<organism evidence="1 2">
    <name type="scientific">Shewanella decolorationis</name>
    <dbReference type="NCBI Taxonomy" id="256839"/>
    <lineage>
        <taxon>Bacteria</taxon>
        <taxon>Pseudomonadati</taxon>
        <taxon>Pseudomonadota</taxon>
        <taxon>Gammaproteobacteria</taxon>
        <taxon>Alteromonadales</taxon>
        <taxon>Shewanellaceae</taxon>
        <taxon>Shewanella</taxon>
    </lineage>
</organism>
<evidence type="ECO:0000313" key="1">
    <source>
        <dbReference type="EMBL" id="QDZ89818.2"/>
    </source>
</evidence>
<dbReference type="EMBL" id="CP031775">
    <property type="protein sequence ID" value="QDZ89818.2"/>
    <property type="molecule type" value="Genomic_DNA"/>
</dbReference>
<gene>
    <name evidence="1" type="ORF">D0436_04640</name>
</gene>
<name>A0A5B8QTR7_9GAMM</name>